<evidence type="ECO:0000313" key="1">
    <source>
        <dbReference type="EMBL" id="EKF85703.1"/>
    </source>
</evidence>
<name>K2QZJ2_METFP</name>
<protein>
    <submittedName>
        <fullName evidence="1">Uncharacterized protein</fullName>
    </submittedName>
</protein>
<dbReference type="EMBL" id="AMPO01000005">
    <property type="protein sequence ID" value="EKF85703.1"/>
    <property type="molecule type" value="Genomic_DNA"/>
</dbReference>
<dbReference type="Proteomes" id="UP000007360">
    <property type="component" value="Unassembled WGS sequence"/>
</dbReference>
<proteinExistence type="predicted"/>
<comment type="caution">
    <text evidence="1">The sequence shown here is derived from an EMBL/GenBank/DDBJ whole genome shotgun (WGS) entry which is preliminary data.</text>
</comment>
<keyword evidence="2" id="KW-1185">Reference proteome</keyword>
<reference evidence="1 2" key="1">
    <citation type="journal article" date="2012" name="J. Bacteriol.">
        <title>Draft genome sequence of Methanobacterium formicicum DSM 3637, an archaebacterium isolated from the methane producer amoeba Pelomyxa palustris.</title>
        <authorList>
            <person name="Gutierrez G."/>
        </authorList>
    </citation>
    <scope>NUCLEOTIDE SEQUENCE [LARGE SCALE GENOMIC DNA]</scope>
    <source>
        <strain evidence="2">DSM 3637 / PP1</strain>
    </source>
</reference>
<sequence length="410" mass="46211">MDMPEDLSGLSDEKLDELTKKWEKEKKYYDALKSKAEAEAAANPSEMENAKTLAEQQKAIAEAQKDTLKAELPDFSAKGPEGKITATDVNIECQVLAYRAVSKIVSYISEKIKKEHPTTKKVVICDRNDLNNYFSYKIFIKQLELLKTEYDGALTIEAEEVSNGARAIMAAASLTGVSTVLSSIVDFASLFRTDVDIKGVDVEIVEEALIAELVKALKDKTTPEKKEIKPIYLPFRINVPDKFLTEISNLDKCRDEALKIIEDCKKNGNCQEDVDKLSELNGLYDKIKSALVSIDEKTGTSRLEKLIKGEILNTELQPEHNVKSENPKVENPENEENEEIDMLYVKVVKAGGNNQTKRRFWTNEIAHSGGAIVAYFLMDKNGTIKESENLYYLYPYQRFDESPKQLNNLN</sequence>
<dbReference type="AlphaFoldDB" id="K2QZJ2"/>
<organism evidence="1 2">
    <name type="scientific">Methanobacterium formicicum (strain DSM 3637 / PP1)</name>
    <dbReference type="NCBI Taxonomy" id="1204725"/>
    <lineage>
        <taxon>Archaea</taxon>
        <taxon>Methanobacteriati</taxon>
        <taxon>Methanobacteriota</taxon>
        <taxon>Methanomada group</taxon>
        <taxon>Methanobacteria</taxon>
        <taxon>Methanobacteriales</taxon>
        <taxon>Methanobacteriaceae</taxon>
        <taxon>Methanobacterium</taxon>
    </lineage>
</organism>
<dbReference type="PATRIC" id="fig|1204725.3.peg.1298"/>
<evidence type="ECO:0000313" key="2">
    <source>
        <dbReference type="Proteomes" id="UP000007360"/>
    </source>
</evidence>
<accession>K2QZJ2</accession>
<gene>
    <name evidence="1" type="ORF">A994_06475</name>
</gene>